<dbReference type="GeneID" id="28972460"/>
<evidence type="ECO:0000256" key="4">
    <source>
        <dbReference type="SAM" id="SignalP"/>
    </source>
</evidence>
<feature type="signal peptide" evidence="4">
    <location>
        <begin position="1"/>
        <end position="18"/>
    </location>
</feature>
<dbReference type="InterPro" id="IPR050767">
    <property type="entry name" value="Sel1_AlgK"/>
</dbReference>
<keyword evidence="4" id="KW-0732">Signal</keyword>
<dbReference type="InterPro" id="IPR006597">
    <property type="entry name" value="Sel1-like"/>
</dbReference>
<dbReference type="Pfam" id="PF08238">
    <property type="entry name" value="Sel1"/>
    <property type="match status" value="7"/>
</dbReference>
<feature type="region of interest" description="Disordered" evidence="3">
    <location>
        <begin position="77"/>
        <end position="99"/>
    </location>
</feature>
<accession>A0A194SD80</accession>
<feature type="non-terminal residue" evidence="5">
    <location>
        <position position="552"/>
    </location>
</feature>
<keyword evidence="6" id="KW-1185">Reference proteome</keyword>
<dbReference type="OMA" id="DRSFSEW"/>
<dbReference type="AlphaFoldDB" id="A0A194SD80"/>
<dbReference type="EMBL" id="KQ474073">
    <property type="protein sequence ID" value="KPV78569.1"/>
    <property type="molecule type" value="Genomic_DNA"/>
</dbReference>
<keyword evidence="2" id="KW-0802">TPR repeat</keyword>
<evidence type="ECO:0000313" key="5">
    <source>
        <dbReference type="EMBL" id="KPV78569.1"/>
    </source>
</evidence>
<dbReference type="PROSITE" id="PS50005">
    <property type="entry name" value="TPR"/>
    <property type="match status" value="1"/>
</dbReference>
<comment type="similarity">
    <text evidence="1">Belongs to the sel-1 family.</text>
</comment>
<dbReference type="Proteomes" id="UP000053890">
    <property type="component" value="Unassembled WGS sequence"/>
</dbReference>
<sequence>MLALVQALLHYTFAALSGHTPASMTVGYRHWAGIGTKQSCKDALPWYKAAADSAIRAFNAGPPGGRHLPPHKIRLTDHDGGAYGPGASSSRSSLVTGGSNAQTQHEWDDLVEFHLFHADKGDPEYMYRLGRLYYQGFGAGGLGSSGGGGGGGSDGLWDGGRDFHRASKWFLRLAKKVWPSDGRDATTDPKARPGRLGEPPRVGYYDAAKDRRSDRVDEHAAMVGGLAAGYLGRMYLRGEGVAVNYAKAFLWLQRGMKQGDREASNALGIMYRDGLGVERDLKKAVHLFVAAAQQDLADAQVNLAKYHFGVGDFASATTYFEAAIRFDGKRWADGFQAYYYLAELAARSTAAGGGDTCPVAVSFYKRVAERGDWDHEVWWEAERAREKGDRRTALLGYWLMAERGYEAAQNNVAWILDRDKQRIRVPLLDAVPASPSPAVKQLDRLALTYWTRSAAQDNVDALVKMGDYYFSGLGTEDGVPQLERAAGCYQSASTTRFSAMSMWNLGYMHETGQGVPQDFHLAKRHYDAAYDTSSDAALPATLSLIGLYARAL</sequence>
<dbReference type="GO" id="GO:0005789">
    <property type="term" value="C:endoplasmic reticulum membrane"/>
    <property type="evidence" value="ECO:0007669"/>
    <property type="project" value="TreeGrafter"/>
</dbReference>
<name>A0A194SD80_RHOGW</name>
<reference evidence="5 6" key="1">
    <citation type="journal article" date="2015" name="Front. Microbiol.">
        <title>Genome sequence of the plant growth promoting endophytic yeast Rhodotorula graminis WP1.</title>
        <authorList>
            <person name="Firrincieli A."/>
            <person name="Otillar R."/>
            <person name="Salamov A."/>
            <person name="Schmutz J."/>
            <person name="Khan Z."/>
            <person name="Redman R.S."/>
            <person name="Fleck N.D."/>
            <person name="Lindquist E."/>
            <person name="Grigoriev I.V."/>
            <person name="Doty S.L."/>
        </authorList>
    </citation>
    <scope>NUCLEOTIDE SEQUENCE [LARGE SCALE GENOMIC DNA]</scope>
    <source>
        <strain evidence="5 6">WP1</strain>
    </source>
</reference>
<feature type="chain" id="PRO_5008265625" evidence="4">
    <location>
        <begin position="19"/>
        <end position="552"/>
    </location>
</feature>
<dbReference type="STRING" id="578459.A0A194SD80"/>
<dbReference type="PANTHER" id="PTHR11102">
    <property type="entry name" value="SEL-1-LIKE PROTEIN"/>
    <property type="match status" value="1"/>
</dbReference>
<feature type="region of interest" description="Disordered" evidence="3">
    <location>
        <begin position="180"/>
        <end position="204"/>
    </location>
</feature>
<dbReference type="OrthoDB" id="27934at2759"/>
<gene>
    <name evidence="5" type="ORF">RHOBADRAFT_10834</name>
</gene>
<dbReference type="GO" id="GO:0036503">
    <property type="term" value="P:ERAD pathway"/>
    <property type="evidence" value="ECO:0007669"/>
    <property type="project" value="TreeGrafter"/>
</dbReference>
<dbReference type="InterPro" id="IPR019734">
    <property type="entry name" value="TPR_rpt"/>
</dbReference>
<dbReference type="PANTHER" id="PTHR11102:SF147">
    <property type="entry name" value="SEL1L ADAPTOR SUBUNIT OF ERAD E3 UBIQUITIN LIGASE"/>
    <property type="match status" value="1"/>
</dbReference>
<evidence type="ECO:0000313" key="6">
    <source>
        <dbReference type="Proteomes" id="UP000053890"/>
    </source>
</evidence>
<dbReference type="InterPro" id="IPR011990">
    <property type="entry name" value="TPR-like_helical_dom_sf"/>
</dbReference>
<organism evidence="5 6">
    <name type="scientific">Rhodotorula graminis (strain WP1)</name>
    <dbReference type="NCBI Taxonomy" id="578459"/>
    <lineage>
        <taxon>Eukaryota</taxon>
        <taxon>Fungi</taxon>
        <taxon>Dikarya</taxon>
        <taxon>Basidiomycota</taxon>
        <taxon>Pucciniomycotina</taxon>
        <taxon>Microbotryomycetes</taxon>
        <taxon>Sporidiobolales</taxon>
        <taxon>Sporidiobolaceae</taxon>
        <taxon>Rhodotorula</taxon>
    </lineage>
</organism>
<evidence type="ECO:0000256" key="2">
    <source>
        <dbReference type="PROSITE-ProRule" id="PRU00339"/>
    </source>
</evidence>
<dbReference type="Gene3D" id="1.25.40.10">
    <property type="entry name" value="Tetratricopeptide repeat domain"/>
    <property type="match status" value="3"/>
</dbReference>
<evidence type="ECO:0000256" key="3">
    <source>
        <dbReference type="SAM" id="MobiDB-lite"/>
    </source>
</evidence>
<feature type="repeat" description="TPR" evidence="2">
    <location>
        <begin position="297"/>
        <end position="330"/>
    </location>
</feature>
<dbReference type="SUPFAM" id="SSF81901">
    <property type="entry name" value="HCP-like"/>
    <property type="match status" value="3"/>
</dbReference>
<proteinExistence type="inferred from homology"/>
<dbReference type="RefSeq" id="XP_018274618.1">
    <property type="nucleotide sequence ID" value="XM_018412011.1"/>
</dbReference>
<feature type="compositionally biased region" description="Basic and acidic residues" evidence="3">
    <location>
        <begin position="181"/>
        <end position="191"/>
    </location>
</feature>
<protein>
    <submittedName>
        <fullName evidence="5">Uncharacterized protein</fullName>
    </submittedName>
</protein>
<dbReference type="SMART" id="SM00671">
    <property type="entry name" value="SEL1"/>
    <property type="match status" value="7"/>
</dbReference>
<evidence type="ECO:0000256" key="1">
    <source>
        <dbReference type="ARBA" id="ARBA00038101"/>
    </source>
</evidence>